<organism evidence="2 3">
    <name type="scientific">Symbiodinium microadriaticum</name>
    <name type="common">Dinoflagellate</name>
    <name type="synonym">Zooxanthella microadriatica</name>
    <dbReference type="NCBI Taxonomy" id="2951"/>
    <lineage>
        <taxon>Eukaryota</taxon>
        <taxon>Sar</taxon>
        <taxon>Alveolata</taxon>
        <taxon>Dinophyceae</taxon>
        <taxon>Suessiales</taxon>
        <taxon>Symbiodiniaceae</taxon>
        <taxon>Symbiodinium</taxon>
    </lineage>
</organism>
<dbReference type="Gene3D" id="3.10.450.50">
    <property type="match status" value="1"/>
</dbReference>
<sequence>MSTPPSMAQTYHQGPLAASLHPKALSKEELEACREELEGLKAQYGLKAALRLVDKLGRSSNRRAPEAFDRGPERSWQWKLVNGPKDAGYYKRCWKVALQWPDPCTHTHAMPRLHLRLPSAAPLHLRASVMLRLCACVHRRLRASVAVRSGFCHRTYAPWRLCTLTLPRLLCSRASVAPRFLKEGTFLMTHEVKIMLYKAVIEDLILAEESSHVLLAAITADEAILRCGDDLAAAAAWGFQQLDGSASPPHRRARIHPFMALSWRSHSLAREALSWFPSDLNEAAASWALLQIDNFPHIEGEPVVQPLPRPTVSHNTGRAGPSAAPWLAASPSHSKPSQAPLIRSNPRALQFCPGQTHKETSAPGTARPADIPTHLPDLFGANPEAEVRRWMLRISECSPAAASAQQHVAIWAQVPLLTLGRRLFAKLSLTLPLAHVVRFHLMPRDKVFPLDPGAHRSVDPERFTISANGGPKFNNVEANKVGNYNVLLQGCSSALYDTSCTWEESHETFHHAFAAFPWEVLECFSPPPRVSFSWRHWGHFTGSYEGHQGSGELVEMYGFAVAEVDDQLRLVDVEVYYKADSFLEVMKGLKPATALAQGQDLLGAGAAQGCPHLLSMKAKSAGGTCPHLEALKGNFMHIKHIPRAIKRRVVREDKEKDRDRDRDRRSRSRRREKEKKEKDKGEKGGGGPPARQTSEERRAMIASWNAEKESGVVA</sequence>
<dbReference type="OrthoDB" id="65445at2759"/>
<accession>A0A1Q9DGP1</accession>
<comment type="caution">
    <text evidence="2">The sequence shown here is derived from an EMBL/GenBank/DDBJ whole genome shotgun (WGS) entry which is preliminary data.</text>
</comment>
<dbReference type="EMBL" id="LSRX01000546">
    <property type="protein sequence ID" value="OLP94357.1"/>
    <property type="molecule type" value="Genomic_DNA"/>
</dbReference>
<feature type="compositionally biased region" description="Basic and acidic residues" evidence="1">
    <location>
        <begin position="674"/>
        <end position="683"/>
    </location>
</feature>
<gene>
    <name evidence="2" type="ORF">AK812_SmicGene23627</name>
</gene>
<keyword evidence="3" id="KW-1185">Reference proteome</keyword>
<reference evidence="2 3" key="1">
    <citation type="submission" date="2016-02" db="EMBL/GenBank/DDBJ databases">
        <title>Genome analysis of coral dinoflagellate symbionts highlights evolutionary adaptations to a symbiotic lifestyle.</title>
        <authorList>
            <person name="Aranda M."/>
            <person name="Li Y."/>
            <person name="Liew Y.J."/>
            <person name="Baumgarten S."/>
            <person name="Simakov O."/>
            <person name="Wilson M."/>
            <person name="Piel J."/>
            <person name="Ashoor H."/>
            <person name="Bougouffa S."/>
            <person name="Bajic V.B."/>
            <person name="Ryu T."/>
            <person name="Ravasi T."/>
            <person name="Bayer T."/>
            <person name="Micklem G."/>
            <person name="Kim H."/>
            <person name="Bhak J."/>
            <person name="Lajeunesse T.C."/>
            <person name="Voolstra C.R."/>
        </authorList>
    </citation>
    <scope>NUCLEOTIDE SEQUENCE [LARGE SCALE GENOMIC DNA]</scope>
    <source>
        <strain evidence="2 3">CCMP2467</strain>
    </source>
</reference>
<evidence type="ECO:0000256" key="1">
    <source>
        <dbReference type="SAM" id="MobiDB-lite"/>
    </source>
</evidence>
<dbReference type="SUPFAM" id="SSF54427">
    <property type="entry name" value="NTF2-like"/>
    <property type="match status" value="1"/>
</dbReference>
<feature type="compositionally biased region" description="Low complexity" evidence="1">
    <location>
        <begin position="319"/>
        <end position="332"/>
    </location>
</feature>
<feature type="region of interest" description="Disordered" evidence="1">
    <location>
        <begin position="307"/>
        <end position="339"/>
    </location>
</feature>
<proteinExistence type="predicted"/>
<feature type="compositionally biased region" description="Basic and acidic residues" evidence="1">
    <location>
        <begin position="652"/>
        <end position="664"/>
    </location>
</feature>
<feature type="region of interest" description="Disordered" evidence="1">
    <location>
        <begin position="652"/>
        <end position="714"/>
    </location>
</feature>
<evidence type="ECO:0000313" key="3">
    <source>
        <dbReference type="Proteomes" id="UP000186817"/>
    </source>
</evidence>
<dbReference type="Proteomes" id="UP000186817">
    <property type="component" value="Unassembled WGS sequence"/>
</dbReference>
<dbReference type="AlphaFoldDB" id="A0A1Q9DGP1"/>
<dbReference type="PANTHER" id="PTHR31723">
    <property type="entry name" value="PATHOGENESIS-RELATED FAMILY PROTEIN"/>
    <property type="match status" value="1"/>
</dbReference>
<protein>
    <submittedName>
        <fullName evidence="2">Pathogen-related protein</fullName>
    </submittedName>
</protein>
<name>A0A1Q9DGP1_SYMMI</name>
<dbReference type="InterPro" id="IPR032710">
    <property type="entry name" value="NTF2-like_dom_sf"/>
</dbReference>
<dbReference type="PANTHER" id="PTHR31723:SF10">
    <property type="entry name" value="PATHOGEN-RELATED PROTEIN"/>
    <property type="match status" value="1"/>
</dbReference>
<evidence type="ECO:0000313" key="2">
    <source>
        <dbReference type="EMBL" id="OLP94357.1"/>
    </source>
</evidence>
<dbReference type="InterPro" id="IPR053218">
    <property type="entry name" value="Pathogen-related_defense"/>
</dbReference>